<organism evidence="1 2">
    <name type="scientific">Rhizobium chutanense</name>
    <dbReference type="NCBI Taxonomy" id="2035448"/>
    <lineage>
        <taxon>Bacteria</taxon>
        <taxon>Pseudomonadati</taxon>
        <taxon>Pseudomonadota</taxon>
        <taxon>Alphaproteobacteria</taxon>
        <taxon>Hyphomicrobiales</taxon>
        <taxon>Rhizobiaceae</taxon>
        <taxon>Rhizobium/Agrobacterium group</taxon>
        <taxon>Rhizobium</taxon>
    </lineage>
</organism>
<dbReference type="RefSeq" id="WP_097613654.1">
    <property type="nucleotide sequence ID" value="NZ_NWSV01000011.1"/>
</dbReference>
<dbReference type="AlphaFoldDB" id="A0A2A6JA61"/>
<keyword evidence="1" id="KW-0378">Hydrolase</keyword>
<dbReference type="SUPFAM" id="SSF109604">
    <property type="entry name" value="HD-domain/PDEase-like"/>
    <property type="match status" value="1"/>
</dbReference>
<protein>
    <submittedName>
        <fullName evidence="1">Metal-dependent phosphohydrolase</fullName>
    </submittedName>
</protein>
<name>A0A2A6JA61_9HYPH</name>
<gene>
    <name evidence="1" type="ORF">CO666_18490</name>
</gene>
<keyword evidence="2" id="KW-1185">Reference proteome</keyword>
<accession>A0A2A6JA61</accession>
<proteinExistence type="predicted"/>
<dbReference type="Gene3D" id="1.10.3210.10">
    <property type="entry name" value="Hypothetical protein af1432"/>
    <property type="match status" value="1"/>
</dbReference>
<dbReference type="EMBL" id="NWSV01000011">
    <property type="protein sequence ID" value="PDT02862.1"/>
    <property type="molecule type" value="Genomic_DNA"/>
</dbReference>
<comment type="caution">
    <text evidence="1">The sequence shown here is derived from an EMBL/GenBank/DDBJ whole genome shotgun (WGS) entry which is preliminary data.</text>
</comment>
<evidence type="ECO:0000313" key="1">
    <source>
        <dbReference type="EMBL" id="PDT02862.1"/>
    </source>
</evidence>
<dbReference type="GO" id="GO:0016787">
    <property type="term" value="F:hydrolase activity"/>
    <property type="evidence" value="ECO:0007669"/>
    <property type="project" value="UniProtKB-KW"/>
</dbReference>
<dbReference type="Proteomes" id="UP000220768">
    <property type="component" value="Unassembled WGS sequence"/>
</dbReference>
<evidence type="ECO:0000313" key="2">
    <source>
        <dbReference type="Proteomes" id="UP000220768"/>
    </source>
</evidence>
<sequence length="139" mass="15616">MQHLDHAIQIALEAHEGQADKTGRPFFEHCQRVALLVSGDESRTVAYLHDVVEKGSGWTLDRLREEGFPSAIISAVDALTRRQDESDDDFVRRAASNPLALPVKQADLEDNLRQAEQTGQKTEKYQHGLNLLRDIRSGQ</sequence>
<dbReference type="Pfam" id="PF13328">
    <property type="entry name" value="HD_4"/>
    <property type="match status" value="1"/>
</dbReference>
<reference evidence="1 2" key="1">
    <citation type="submission" date="2017-09" db="EMBL/GenBank/DDBJ databases">
        <title>Comparative genomics of rhizobia isolated from Phaseolus vulgaris in China.</title>
        <authorList>
            <person name="Tong W."/>
        </authorList>
    </citation>
    <scope>NUCLEOTIDE SEQUENCE [LARGE SCALE GENOMIC DNA]</scope>
    <source>
        <strain evidence="1 2">C5</strain>
    </source>
</reference>